<comment type="caution">
    <text evidence="1">The sequence shown here is derived from an EMBL/GenBank/DDBJ whole genome shotgun (WGS) entry which is preliminary data.</text>
</comment>
<dbReference type="EMBL" id="RHFK02000017">
    <property type="protein sequence ID" value="TWW61521.1"/>
    <property type="molecule type" value="Genomic_DNA"/>
</dbReference>
<name>A0A5C6N5D1_9TELE</name>
<sequence length="222" mass="23868">IHVRDCADYWDGVRSSLSCPTFTPEGSSAHWRPCTAAAGGRRRDPAEDAAQLRAPFGCRRRCGTGSAVATQRSNPAPVSVVGFGGDDKRLGSARLGSALQQQQEAFLNNQSQGKIQTSWPLSGGAGSTFTQQPEPDWEPELQRELQEHQVWMDLRENMGFWSVTQPHNLCPDTGGTGSPHAGTHLKNQEYVQEDHKCGPLGMLGATSAASWRGAGMTAAPPD</sequence>
<gene>
    <name evidence="1" type="ORF">D4764_04G0001680</name>
</gene>
<dbReference type="Proteomes" id="UP000324091">
    <property type="component" value="Chromosome 4"/>
</dbReference>
<protein>
    <submittedName>
        <fullName evidence="1">Uncharacterized protein</fullName>
    </submittedName>
</protein>
<reference evidence="1 2" key="1">
    <citation type="submission" date="2019-04" db="EMBL/GenBank/DDBJ databases">
        <title>Chromosome genome assembly for Takifugu flavidus.</title>
        <authorList>
            <person name="Xiao S."/>
        </authorList>
    </citation>
    <scope>NUCLEOTIDE SEQUENCE [LARGE SCALE GENOMIC DNA]</scope>
    <source>
        <strain evidence="1">HTHZ2018</strain>
        <tissue evidence="1">Muscle</tissue>
    </source>
</reference>
<proteinExistence type="predicted"/>
<keyword evidence="2" id="KW-1185">Reference proteome</keyword>
<feature type="non-terminal residue" evidence="1">
    <location>
        <position position="1"/>
    </location>
</feature>
<evidence type="ECO:0000313" key="1">
    <source>
        <dbReference type="EMBL" id="TWW61521.1"/>
    </source>
</evidence>
<evidence type="ECO:0000313" key="2">
    <source>
        <dbReference type="Proteomes" id="UP000324091"/>
    </source>
</evidence>
<organism evidence="1 2">
    <name type="scientific">Takifugu flavidus</name>
    <name type="common">sansaifugu</name>
    <dbReference type="NCBI Taxonomy" id="433684"/>
    <lineage>
        <taxon>Eukaryota</taxon>
        <taxon>Metazoa</taxon>
        <taxon>Chordata</taxon>
        <taxon>Craniata</taxon>
        <taxon>Vertebrata</taxon>
        <taxon>Euteleostomi</taxon>
        <taxon>Actinopterygii</taxon>
        <taxon>Neopterygii</taxon>
        <taxon>Teleostei</taxon>
        <taxon>Neoteleostei</taxon>
        <taxon>Acanthomorphata</taxon>
        <taxon>Eupercaria</taxon>
        <taxon>Tetraodontiformes</taxon>
        <taxon>Tetradontoidea</taxon>
        <taxon>Tetraodontidae</taxon>
        <taxon>Takifugu</taxon>
    </lineage>
</organism>
<dbReference type="AlphaFoldDB" id="A0A5C6N5D1"/>
<accession>A0A5C6N5D1</accession>